<evidence type="ECO:0000256" key="1">
    <source>
        <dbReference type="SAM" id="MobiDB-lite"/>
    </source>
</evidence>
<dbReference type="EMBL" id="CM016554">
    <property type="protein sequence ID" value="TKW25449.1"/>
    <property type="molecule type" value="Genomic_DNA"/>
</dbReference>
<sequence>MAGDGGSRVVKRGEAADYNRQEGPTAGASGFLNQWQGGGWRHCQQPGQSGFIERGLCMRSPQILHVQALVKSINLFIQALCHAQHILDTSFGNTSSCLVIMDPKHSAESVQAICRHLDKQNQALMGTYRAMSHELHKLQLYELMSAEGLVPKRKKEKKQEEKDVESTLENKEWEP</sequence>
<feature type="compositionally biased region" description="Basic and acidic residues" evidence="1">
    <location>
        <begin position="11"/>
        <end position="20"/>
    </location>
</feature>
<organism evidence="2 3">
    <name type="scientific">Setaria viridis</name>
    <name type="common">Green bristlegrass</name>
    <name type="synonym">Setaria italica subsp. viridis</name>
    <dbReference type="NCBI Taxonomy" id="4556"/>
    <lineage>
        <taxon>Eukaryota</taxon>
        <taxon>Viridiplantae</taxon>
        <taxon>Streptophyta</taxon>
        <taxon>Embryophyta</taxon>
        <taxon>Tracheophyta</taxon>
        <taxon>Spermatophyta</taxon>
        <taxon>Magnoliopsida</taxon>
        <taxon>Liliopsida</taxon>
        <taxon>Poales</taxon>
        <taxon>Poaceae</taxon>
        <taxon>PACMAD clade</taxon>
        <taxon>Panicoideae</taxon>
        <taxon>Panicodae</taxon>
        <taxon>Paniceae</taxon>
        <taxon>Cenchrinae</taxon>
        <taxon>Setaria</taxon>
    </lineage>
</organism>
<evidence type="ECO:0000313" key="2">
    <source>
        <dbReference type="EMBL" id="TKW25449.1"/>
    </source>
</evidence>
<reference evidence="2" key="1">
    <citation type="submission" date="2019-03" db="EMBL/GenBank/DDBJ databases">
        <title>WGS assembly of Setaria viridis.</title>
        <authorList>
            <person name="Huang P."/>
            <person name="Jenkins J."/>
            <person name="Grimwood J."/>
            <person name="Barry K."/>
            <person name="Healey A."/>
            <person name="Mamidi S."/>
            <person name="Sreedasyam A."/>
            <person name="Shu S."/>
            <person name="Feldman M."/>
            <person name="Wu J."/>
            <person name="Yu Y."/>
            <person name="Chen C."/>
            <person name="Johnson J."/>
            <person name="Rokhsar D."/>
            <person name="Baxter I."/>
            <person name="Schmutz J."/>
            <person name="Brutnell T."/>
            <person name="Kellogg E."/>
        </authorList>
    </citation>
    <scope>NUCLEOTIDE SEQUENCE [LARGE SCALE GENOMIC DNA]</scope>
</reference>
<protein>
    <submittedName>
        <fullName evidence="2">Uncharacterized protein</fullName>
    </submittedName>
</protein>
<feature type="compositionally biased region" description="Basic and acidic residues" evidence="1">
    <location>
        <begin position="157"/>
        <end position="175"/>
    </location>
</feature>
<accession>A0A4U6VE03</accession>
<evidence type="ECO:0000313" key="3">
    <source>
        <dbReference type="Proteomes" id="UP000298652"/>
    </source>
</evidence>
<dbReference type="AlphaFoldDB" id="A0A4U6VE03"/>
<name>A0A4U6VE03_SETVI</name>
<feature type="region of interest" description="Disordered" evidence="1">
    <location>
        <begin position="151"/>
        <end position="175"/>
    </location>
</feature>
<feature type="region of interest" description="Disordered" evidence="1">
    <location>
        <begin position="1"/>
        <end position="25"/>
    </location>
</feature>
<dbReference type="PANTHER" id="PTHR37718">
    <property type="entry name" value="BNAC03G61340D PROTEIN"/>
    <property type="match status" value="1"/>
</dbReference>
<dbReference type="Proteomes" id="UP000298652">
    <property type="component" value="Chromosome 3"/>
</dbReference>
<keyword evidence="3" id="KW-1185">Reference proteome</keyword>
<gene>
    <name evidence="2" type="ORF">SEVIR_3G120500v2</name>
</gene>
<dbReference type="Gramene" id="TKW25449">
    <property type="protein sequence ID" value="TKW25449"/>
    <property type="gene ID" value="SEVIR_3G120500v2"/>
</dbReference>
<proteinExistence type="predicted"/>
<dbReference type="PANTHER" id="PTHR37718:SF2">
    <property type="entry name" value="OS03G0205150 PROTEIN"/>
    <property type="match status" value="1"/>
</dbReference>